<keyword evidence="2" id="KW-0812">Transmembrane</keyword>
<feature type="compositionally biased region" description="Pro residues" evidence="1">
    <location>
        <begin position="829"/>
        <end position="840"/>
    </location>
</feature>
<dbReference type="AlphaFoldDB" id="A0A1J9RHS0"/>
<dbReference type="STRING" id="236234.A0A1J9RHS0"/>
<dbReference type="RefSeq" id="XP_020134964.1">
    <property type="nucleotide sequence ID" value="XM_020272457.1"/>
</dbReference>
<feature type="region of interest" description="Disordered" evidence="1">
    <location>
        <begin position="809"/>
        <end position="844"/>
    </location>
</feature>
<dbReference type="Proteomes" id="UP000183809">
    <property type="component" value="Unassembled WGS sequence"/>
</dbReference>
<proteinExistence type="predicted"/>
<dbReference type="Gene3D" id="3.40.50.150">
    <property type="entry name" value="Vaccinia Virus protein VP39"/>
    <property type="match status" value="1"/>
</dbReference>
<feature type="domain" description="Methyltransferase" evidence="3">
    <location>
        <begin position="134"/>
        <end position="200"/>
    </location>
</feature>
<dbReference type="InterPro" id="IPR021829">
    <property type="entry name" value="DUF3419"/>
</dbReference>
<gene>
    <name evidence="4" type="ORF">BKCO1_2000254</name>
</gene>
<feature type="compositionally biased region" description="Low complexity" evidence="1">
    <location>
        <begin position="738"/>
        <end position="748"/>
    </location>
</feature>
<dbReference type="GO" id="GO:0016740">
    <property type="term" value="F:transferase activity"/>
    <property type="evidence" value="ECO:0007669"/>
    <property type="project" value="UniProtKB-KW"/>
</dbReference>
<dbReference type="PANTHER" id="PTHR47473:SF1">
    <property type="entry name" value="METHYLTRANSFERASE DOMAIN-CONTAINING PROTEIN"/>
    <property type="match status" value="1"/>
</dbReference>
<feature type="transmembrane region" description="Helical" evidence="2">
    <location>
        <begin position="20"/>
        <end position="41"/>
    </location>
</feature>
<dbReference type="OrthoDB" id="10253390at2759"/>
<feature type="region of interest" description="Disordered" evidence="1">
    <location>
        <begin position="924"/>
        <end position="968"/>
    </location>
</feature>
<evidence type="ECO:0000259" key="3">
    <source>
        <dbReference type="Pfam" id="PF13649"/>
    </source>
</evidence>
<name>A0A1J9RHS0_9PEZI</name>
<feature type="compositionally biased region" description="Low complexity" evidence="1">
    <location>
        <begin position="812"/>
        <end position="828"/>
    </location>
</feature>
<feature type="region of interest" description="Disordered" evidence="1">
    <location>
        <begin position="639"/>
        <end position="659"/>
    </location>
</feature>
<feature type="compositionally biased region" description="Low complexity" evidence="1">
    <location>
        <begin position="756"/>
        <end position="767"/>
    </location>
</feature>
<keyword evidence="5" id="KW-1185">Reference proteome</keyword>
<organism evidence="4 5">
    <name type="scientific">Diplodia corticola</name>
    <dbReference type="NCBI Taxonomy" id="236234"/>
    <lineage>
        <taxon>Eukaryota</taxon>
        <taxon>Fungi</taxon>
        <taxon>Dikarya</taxon>
        <taxon>Ascomycota</taxon>
        <taxon>Pezizomycotina</taxon>
        <taxon>Dothideomycetes</taxon>
        <taxon>Dothideomycetes incertae sedis</taxon>
        <taxon>Botryosphaeriales</taxon>
        <taxon>Botryosphaeriaceae</taxon>
        <taxon>Diplodia</taxon>
    </lineage>
</organism>
<keyword evidence="2" id="KW-0472">Membrane</keyword>
<dbReference type="InterPro" id="IPR029063">
    <property type="entry name" value="SAM-dependent_MTases_sf"/>
</dbReference>
<evidence type="ECO:0000313" key="4">
    <source>
        <dbReference type="EMBL" id="OJD39977.1"/>
    </source>
</evidence>
<evidence type="ECO:0000256" key="1">
    <source>
        <dbReference type="SAM" id="MobiDB-lite"/>
    </source>
</evidence>
<dbReference type="Pfam" id="PF13649">
    <property type="entry name" value="Methyltransf_25"/>
    <property type="match status" value="1"/>
</dbReference>
<dbReference type="EMBL" id="MNUE01000002">
    <property type="protein sequence ID" value="OJD39977.1"/>
    <property type="molecule type" value="Genomic_DNA"/>
</dbReference>
<dbReference type="InterPro" id="IPR041698">
    <property type="entry name" value="Methyltransf_25"/>
</dbReference>
<protein>
    <submittedName>
        <fullName evidence="4">3-amino-3-carboxypropyl transferase protein</fullName>
    </submittedName>
</protein>
<reference evidence="4 5" key="1">
    <citation type="submission" date="2016-10" db="EMBL/GenBank/DDBJ databases">
        <title>Proteomics and genomics reveal pathogen-plant mechanisms compatible with a hemibiotrophic lifestyle of Diplodia corticola.</title>
        <authorList>
            <person name="Fernandes I."/>
            <person name="De Jonge R."/>
            <person name="Van De Peer Y."/>
            <person name="Devreese B."/>
            <person name="Alves A."/>
            <person name="Esteves A.C."/>
        </authorList>
    </citation>
    <scope>NUCLEOTIDE SEQUENCE [LARGE SCALE GENOMIC DNA]</scope>
    <source>
        <strain evidence="4 5">CBS 112549</strain>
    </source>
</reference>
<feature type="compositionally biased region" description="Low complexity" evidence="1">
    <location>
        <begin position="721"/>
        <end position="730"/>
    </location>
</feature>
<dbReference type="PANTHER" id="PTHR47473">
    <property type="entry name" value="BTA1P"/>
    <property type="match status" value="1"/>
</dbReference>
<dbReference type="Pfam" id="PF11899">
    <property type="entry name" value="DUF3419"/>
    <property type="match status" value="2"/>
</dbReference>
<keyword evidence="4" id="KW-0808">Transferase</keyword>
<accession>A0A1J9RHS0</accession>
<dbReference type="SUPFAM" id="SSF53335">
    <property type="entry name" value="S-adenosyl-L-methionine-dependent methyltransferases"/>
    <property type="match status" value="1"/>
</dbReference>
<dbReference type="CDD" id="cd02440">
    <property type="entry name" value="AdoMet_MTases"/>
    <property type="match status" value="1"/>
</dbReference>
<dbReference type="GeneID" id="31012716"/>
<evidence type="ECO:0000256" key="2">
    <source>
        <dbReference type="SAM" id="Phobius"/>
    </source>
</evidence>
<comment type="caution">
    <text evidence="4">The sequence shown here is derived from an EMBL/GenBank/DDBJ whole genome shotgun (WGS) entry which is preliminary data.</text>
</comment>
<sequence>MTLAELGVLPGISLPFNADVQVALFLVGYVAFLALVLYLGFRWDKPGRKKPTRPPNAIEAYLRFIWGCFFKPHTGDGNGSQQDALESFYKQQASVYDATRVKLLHGRTDMLGLVAAQLQHKVNAGLYPRKPIWVDVGGGTGWNIEQMARFVDVPDFFRSVYLVDFSPSLCDIARARFAHLGWTNVKVICQDARTFRLADHEPAHEAALVPLSQHEYIPGPRSNTMGAELVTMSYALSMIPEFYPVIDSLSSLLSSNGIIGVVDFYVQNKVDFQSRNYVGGVIDRHCMWLSRVFWRTWFETDRVNLEPARRDYLEYKFGTVLNVNARNHFLGVRIPYYVWVGCSKESGSSHTKLAEVDAAATESPFLSAIDLQSRTSGRRDSGVELRSKAYESAVINLAASLPLPSSWYQNHHWRIFYDDQLQKHRQFKNEYIYAFTWEDSRVDARLLQVNSNDVILAITSAGDNILSFALEKPKRIHAVDLNPNQNHLLELKVAAFTALGYEDVWKLFGEGKHESFRELLISKLSPHLSSLAFQFWLQHGEQTFSPSGKGLYSTGGSGFALAWVGHLLRFMGLEQEVEKLCAAETLNEQREIWQRSIRKVLLSKLLAWTVVANEKWLWKALGVPPNQRNMIEEDYAKLNREEQPSSQQRQQGSHTGGSLASGLMSGHAIWQYAVDTLDPVVNNTLLSNDNHYYMVCLKGHYTRRSHPDYLTPKAHMKLSKKSSSSSSSSTPPSPSPLSSPFTSPASSPRPDHHHNSPLFAPSSPSPAHTTTAGAAFSGLRIHTDELNEVLSRMAPATLTIAVIMDSMDWFDPDPTTTTEKTTKTKTNPATPPPPPSPSPSSPATTQIRALNRALCARGRVLLRSAALRPWYVDVFEREGFAARRVGARDGGGRARGGCVDRVNMYASAWVCVKVADVVADCGSSGSGGSSRGVVGTSMLREEEEESGARKGGGGDVDGLGRPMERLDI</sequence>
<feature type="region of interest" description="Disordered" evidence="1">
    <location>
        <begin position="714"/>
        <end position="771"/>
    </location>
</feature>
<evidence type="ECO:0000313" key="5">
    <source>
        <dbReference type="Proteomes" id="UP000183809"/>
    </source>
</evidence>
<keyword evidence="2" id="KW-1133">Transmembrane helix</keyword>